<protein>
    <submittedName>
        <fullName evidence="1">Uncharacterized protein</fullName>
    </submittedName>
</protein>
<proteinExistence type="predicted"/>
<accession>A0ABP4MEF0</accession>
<reference evidence="2" key="1">
    <citation type="journal article" date="2019" name="Int. J. Syst. Evol. Microbiol.">
        <title>The Global Catalogue of Microorganisms (GCM) 10K type strain sequencing project: providing services to taxonomists for standard genome sequencing and annotation.</title>
        <authorList>
            <consortium name="The Broad Institute Genomics Platform"/>
            <consortium name="The Broad Institute Genome Sequencing Center for Infectious Disease"/>
            <person name="Wu L."/>
            <person name="Ma J."/>
        </authorList>
    </citation>
    <scope>NUCLEOTIDE SEQUENCE [LARGE SCALE GENOMIC DNA]</scope>
    <source>
        <strain evidence="2">JCM 15933</strain>
    </source>
</reference>
<name>A0ABP4MEF0_9ACTN</name>
<sequence>MHAGHWAVWLRHCYIAAVHDEPDPSVEPARWVALAEELTARPFPTTPTGADNWVVGQAQSGPDRHFAPLASSEILEDAPGERWAEVEDDFERRRGAVVSTLTAAWGEPQTYSFDRDFDRLIAGEALPTVIQDLTYCSFGHHADTWRRGDRTVCVVLGQVDKHFPIMVLLAVIMQPLP</sequence>
<organism evidence="1 2">
    <name type="scientific">Dactylosporangium maewongense</name>
    <dbReference type="NCBI Taxonomy" id="634393"/>
    <lineage>
        <taxon>Bacteria</taxon>
        <taxon>Bacillati</taxon>
        <taxon>Actinomycetota</taxon>
        <taxon>Actinomycetes</taxon>
        <taxon>Micromonosporales</taxon>
        <taxon>Micromonosporaceae</taxon>
        <taxon>Dactylosporangium</taxon>
    </lineage>
</organism>
<comment type="caution">
    <text evidence="1">The sequence shown here is derived from an EMBL/GenBank/DDBJ whole genome shotgun (WGS) entry which is preliminary data.</text>
</comment>
<gene>
    <name evidence="1" type="ORF">GCM10009827_071640</name>
</gene>
<evidence type="ECO:0000313" key="1">
    <source>
        <dbReference type="EMBL" id="GAA1541824.1"/>
    </source>
</evidence>
<evidence type="ECO:0000313" key="2">
    <source>
        <dbReference type="Proteomes" id="UP001501470"/>
    </source>
</evidence>
<dbReference type="EMBL" id="BAAAQD010000016">
    <property type="protein sequence ID" value="GAA1541824.1"/>
    <property type="molecule type" value="Genomic_DNA"/>
</dbReference>
<dbReference type="Proteomes" id="UP001501470">
    <property type="component" value="Unassembled WGS sequence"/>
</dbReference>
<keyword evidence="2" id="KW-1185">Reference proteome</keyword>